<feature type="transmembrane region" description="Helical" evidence="7">
    <location>
        <begin position="180"/>
        <end position="205"/>
    </location>
</feature>
<comment type="similarity">
    <text evidence="7">Belongs to the binding-protein-dependent transport system permease family.</text>
</comment>
<dbReference type="InterPro" id="IPR000515">
    <property type="entry name" value="MetI-like"/>
</dbReference>
<reference evidence="9" key="1">
    <citation type="submission" date="2019-09" db="EMBL/GenBank/DDBJ databases">
        <title>Characterisation of the sponge microbiome using genome-centric metagenomics.</title>
        <authorList>
            <person name="Engelberts J.P."/>
            <person name="Robbins S.J."/>
            <person name="De Goeij J.M."/>
            <person name="Aranda M."/>
            <person name="Bell S.C."/>
            <person name="Webster N.S."/>
        </authorList>
    </citation>
    <scope>NUCLEOTIDE SEQUENCE</scope>
    <source>
        <strain evidence="9">SB0664_bin_27</strain>
    </source>
</reference>
<organism evidence="9">
    <name type="scientific">Caldilineaceae bacterium SB0664_bin_27</name>
    <dbReference type="NCBI Taxonomy" id="2605260"/>
    <lineage>
        <taxon>Bacteria</taxon>
        <taxon>Bacillati</taxon>
        <taxon>Chloroflexota</taxon>
        <taxon>Caldilineae</taxon>
        <taxon>Caldilineales</taxon>
        <taxon>Caldilineaceae</taxon>
    </lineage>
</organism>
<feature type="transmembrane region" description="Helical" evidence="7">
    <location>
        <begin position="238"/>
        <end position="259"/>
    </location>
</feature>
<feature type="transmembrane region" description="Helical" evidence="7">
    <location>
        <begin position="12"/>
        <end position="33"/>
    </location>
</feature>
<evidence type="ECO:0000256" key="7">
    <source>
        <dbReference type="RuleBase" id="RU363032"/>
    </source>
</evidence>
<keyword evidence="3" id="KW-1003">Cell membrane</keyword>
<keyword evidence="5 7" id="KW-1133">Transmembrane helix</keyword>
<sequence>MRSRVVSVSAHFSMILLSLVFLIPMLWMLSTSIKSRAQTWLFPPEWIPNPVVWEHFPRIFEIAPVFLFFQNTMIIVFWNVLGQVFSTSLVAFGFARMRFPGRDVLFILLIATLMIPYQVTLIPTFILFKLFGWINTFLPLTVPAFTGSAFFIFLMRQYLMSIPFDLDDAARMDGCNTFQVLFFILLPLCIPPLVIVVVFTFIGVWNDFLGPLIYLNENTKYTIALGLNLLRGRNRTDYNVLMAASLLAVLPTLIVYFLAQNKLIGGIASVGLKG</sequence>
<dbReference type="AlphaFoldDB" id="A0A6B0YVF9"/>
<evidence type="ECO:0000256" key="6">
    <source>
        <dbReference type="ARBA" id="ARBA00023136"/>
    </source>
</evidence>
<evidence type="ECO:0000256" key="2">
    <source>
        <dbReference type="ARBA" id="ARBA00022448"/>
    </source>
</evidence>
<dbReference type="SUPFAM" id="SSF161098">
    <property type="entry name" value="MetI-like"/>
    <property type="match status" value="1"/>
</dbReference>
<feature type="transmembrane region" description="Helical" evidence="7">
    <location>
        <begin position="73"/>
        <end position="92"/>
    </location>
</feature>
<evidence type="ECO:0000256" key="5">
    <source>
        <dbReference type="ARBA" id="ARBA00022989"/>
    </source>
</evidence>
<dbReference type="EMBL" id="VXRG01000109">
    <property type="protein sequence ID" value="MXY94371.1"/>
    <property type="molecule type" value="Genomic_DNA"/>
</dbReference>
<dbReference type="InterPro" id="IPR035906">
    <property type="entry name" value="MetI-like_sf"/>
</dbReference>
<gene>
    <name evidence="9" type="ORF">F4Y42_13105</name>
</gene>
<protein>
    <submittedName>
        <fullName evidence="9">Carbohydrate ABC transporter permease</fullName>
    </submittedName>
</protein>
<dbReference type="GO" id="GO:0055085">
    <property type="term" value="P:transmembrane transport"/>
    <property type="evidence" value="ECO:0007669"/>
    <property type="project" value="InterPro"/>
</dbReference>
<feature type="transmembrane region" description="Helical" evidence="7">
    <location>
        <begin position="140"/>
        <end position="159"/>
    </location>
</feature>
<evidence type="ECO:0000256" key="1">
    <source>
        <dbReference type="ARBA" id="ARBA00004651"/>
    </source>
</evidence>
<evidence type="ECO:0000313" key="9">
    <source>
        <dbReference type="EMBL" id="MXY94371.1"/>
    </source>
</evidence>
<feature type="transmembrane region" description="Helical" evidence="7">
    <location>
        <begin position="104"/>
        <end position="128"/>
    </location>
</feature>
<comment type="subcellular location">
    <subcellularLocation>
        <location evidence="1 7">Cell membrane</location>
        <topology evidence="1 7">Multi-pass membrane protein</topology>
    </subcellularLocation>
</comment>
<accession>A0A6B0YVF9</accession>
<keyword evidence="6 7" id="KW-0472">Membrane</keyword>
<dbReference type="PANTHER" id="PTHR43744">
    <property type="entry name" value="ABC TRANSPORTER PERMEASE PROTEIN MG189-RELATED-RELATED"/>
    <property type="match status" value="1"/>
</dbReference>
<keyword evidence="4 7" id="KW-0812">Transmembrane</keyword>
<keyword evidence="2 7" id="KW-0813">Transport</keyword>
<dbReference type="PANTHER" id="PTHR43744:SF8">
    <property type="entry name" value="SN-GLYCEROL-3-PHOSPHATE TRANSPORT SYSTEM PERMEASE PROTEIN UGPE"/>
    <property type="match status" value="1"/>
</dbReference>
<proteinExistence type="inferred from homology"/>
<feature type="domain" description="ABC transmembrane type-1" evidence="8">
    <location>
        <begin position="69"/>
        <end position="259"/>
    </location>
</feature>
<evidence type="ECO:0000256" key="3">
    <source>
        <dbReference type="ARBA" id="ARBA00022475"/>
    </source>
</evidence>
<evidence type="ECO:0000256" key="4">
    <source>
        <dbReference type="ARBA" id="ARBA00022692"/>
    </source>
</evidence>
<dbReference type="GO" id="GO:0005886">
    <property type="term" value="C:plasma membrane"/>
    <property type="evidence" value="ECO:0007669"/>
    <property type="project" value="UniProtKB-SubCell"/>
</dbReference>
<dbReference type="CDD" id="cd06261">
    <property type="entry name" value="TM_PBP2"/>
    <property type="match status" value="1"/>
</dbReference>
<evidence type="ECO:0000259" key="8">
    <source>
        <dbReference type="PROSITE" id="PS50928"/>
    </source>
</evidence>
<comment type="caution">
    <text evidence="9">The sequence shown here is derived from an EMBL/GenBank/DDBJ whole genome shotgun (WGS) entry which is preliminary data.</text>
</comment>
<dbReference type="Gene3D" id="1.10.3720.10">
    <property type="entry name" value="MetI-like"/>
    <property type="match status" value="1"/>
</dbReference>
<dbReference type="Pfam" id="PF00528">
    <property type="entry name" value="BPD_transp_1"/>
    <property type="match status" value="1"/>
</dbReference>
<dbReference type="PROSITE" id="PS50928">
    <property type="entry name" value="ABC_TM1"/>
    <property type="match status" value="1"/>
</dbReference>
<name>A0A6B0YVF9_9CHLR</name>